<dbReference type="InterPro" id="IPR006139">
    <property type="entry name" value="D-isomer_2_OHA_DH_cat_dom"/>
</dbReference>
<dbReference type="Pfam" id="PF00389">
    <property type="entry name" value="2-Hacid_dh"/>
    <property type="match status" value="1"/>
</dbReference>
<evidence type="ECO:0000259" key="5">
    <source>
        <dbReference type="Pfam" id="PF02826"/>
    </source>
</evidence>
<dbReference type="InterPro" id="IPR050223">
    <property type="entry name" value="D-isomer_2-hydroxyacid_DH"/>
</dbReference>
<dbReference type="SUPFAM" id="SSF51735">
    <property type="entry name" value="NAD(P)-binding Rossmann-fold domains"/>
    <property type="match status" value="1"/>
</dbReference>
<comment type="similarity">
    <text evidence="1 3">Belongs to the D-isomer specific 2-hydroxyacid dehydrogenase family.</text>
</comment>
<keyword evidence="6" id="KW-0670">Pyruvate</keyword>
<dbReference type="KEGG" id="tpla:ElP_09880"/>
<dbReference type="Gene3D" id="3.40.50.720">
    <property type="entry name" value="NAD(P)-binding Rossmann-like Domain"/>
    <property type="match status" value="2"/>
</dbReference>
<dbReference type="FunFam" id="3.40.50.720:FF:000462">
    <property type="entry name" value="Glyoxylate reductase (NADP+)"/>
    <property type="match status" value="1"/>
</dbReference>
<dbReference type="Proteomes" id="UP000317835">
    <property type="component" value="Chromosome"/>
</dbReference>
<dbReference type="InterPro" id="IPR029752">
    <property type="entry name" value="D-isomer_DH_CS1"/>
</dbReference>
<dbReference type="CDD" id="cd05301">
    <property type="entry name" value="GDH"/>
    <property type="match status" value="1"/>
</dbReference>
<keyword evidence="2 3" id="KW-0560">Oxidoreductase</keyword>
<protein>
    <submittedName>
        <fullName evidence="6">Glyoxylate/hydroxypyruvate reductase B</fullName>
        <ecNumber evidence="6">1.1.1.79</ecNumber>
    </submittedName>
</protein>
<sequence length="342" mass="36037">MMTPAGPINPAPLLARSPPMDAQRPLPRVIADGPLDPTVLGLLDGRVELLPWEAEPAEPGTVDGVYTYGHPTVDDAMLDRLPGLLVVSNYGVGVDHIDVAAALDRGIPVGNTPGVLDGATADLAFALLLAAARRLAEGDRYARSDGFTRYDPGHMLGLEVHGSTLGILGMGRIGEKVARRALGFEMDVLYHNRNPRPEVESALGLRHAGFEELLSRSDFVVLCVPLTDQTRGLIGARALSLMKPSAVLVNVSRGPVVVTDDLLAALRGGTIAAAGLDVTDPEPLPRGHGLLGLDNLVITPHLGSATDRTRRRMAEISVENLLAGLDRRPLPSPVLPPAPGPP</sequence>
<dbReference type="PANTHER" id="PTHR10996">
    <property type="entry name" value="2-HYDROXYACID DEHYDROGENASE-RELATED"/>
    <property type="match status" value="1"/>
</dbReference>
<evidence type="ECO:0000259" key="4">
    <source>
        <dbReference type="Pfam" id="PF00389"/>
    </source>
</evidence>
<evidence type="ECO:0000256" key="1">
    <source>
        <dbReference type="ARBA" id="ARBA00005854"/>
    </source>
</evidence>
<evidence type="ECO:0000313" key="7">
    <source>
        <dbReference type="Proteomes" id="UP000317835"/>
    </source>
</evidence>
<accession>A0A518GX23</accession>
<proteinExistence type="inferred from homology"/>
<dbReference type="GO" id="GO:0005829">
    <property type="term" value="C:cytosol"/>
    <property type="evidence" value="ECO:0007669"/>
    <property type="project" value="TreeGrafter"/>
</dbReference>
<evidence type="ECO:0000313" key="6">
    <source>
        <dbReference type="EMBL" id="QDV33146.1"/>
    </source>
</evidence>
<dbReference type="PROSITE" id="PS00065">
    <property type="entry name" value="D_2_HYDROXYACID_DH_1"/>
    <property type="match status" value="1"/>
</dbReference>
<dbReference type="EMBL" id="CP036426">
    <property type="protein sequence ID" value="QDV33146.1"/>
    <property type="molecule type" value="Genomic_DNA"/>
</dbReference>
<dbReference type="SUPFAM" id="SSF52283">
    <property type="entry name" value="Formate/glycerate dehydrogenase catalytic domain-like"/>
    <property type="match status" value="1"/>
</dbReference>
<dbReference type="GO" id="GO:0016618">
    <property type="term" value="F:hydroxypyruvate reductase [NAD(P)H] activity"/>
    <property type="evidence" value="ECO:0007669"/>
    <property type="project" value="TreeGrafter"/>
</dbReference>
<dbReference type="PROSITE" id="PS00671">
    <property type="entry name" value="D_2_HYDROXYACID_DH_3"/>
    <property type="match status" value="1"/>
</dbReference>
<gene>
    <name evidence="6" type="primary">ghrB_1</name>
    <name evidence="6" type="ORF">ElP_09880</name>
</gene>
<evidence type="ECO:0000256" key="3">
    <source>
        <dbReference type="RuleBase" id="RU003719"/>
    </source>
</evidence>
<dbReference type="InterPro" id="IPR029753">
    <property type="entry name" value="D-isomer_DH_CS"/>
</dbReference>
<dbReference type="AlphaFoldDB" id="A0A518GX23"/>
<feature type="domain" description="D-isomer specific 2-hydroxyacid dehydrogenase catalytic" evidence="4">
    <location>
        <begin position="62"/>
        <end position="334"/>
    </location>
</feature>
<dbReference type="InterPro" id="IPR006140">
    <property type="entry name" value="D-isomer_DH_NAD-bd"/>
</dbReference>
<dbReference type="Pfam" id="PF02826">
    <property type="entry name" value="2-Hacid_dh_C"/>
    <property type="match status" value="1"/>
</dbReference>
<dbReference type="GO" id="GO:0051287">
    <property type="term" value="F:NAD binding"/>
    <property type="evidence" value="ECO:0007669"/>
    <property type="project" value="InterPro"/>
</dbReference>
<evidence type="ECO:0000256" key="2">
    <source>
        <dbReference type="ARBA" id="ARBA00023002"/>
    </source>
</evidence>
<dbReference type="GO" id="GO:0030267">
    <property type="term" value="F:glyoxylate reductase (NADPH) activity"/>
    <property type="evidence" value="ECO:0007669"/>
    <property type="project" value="UniProtKB-EC"/>
</dbReference>
<dbReference type="PANTHER" id="PTHR10996:SF257">
    <property type="entry name" value="GLYOXYLATE REDUCTASE 1"/>
    <property type="match status" value="1"/>
</dbReference>
<name>A0A518GX23_9BACT</name>
<feature type="domain" description="D-isomer specific 2-hydroxyacid dehydrogenase NAD-binding" evidence="5">
    <location>
        <begin position="125"/>
        <end position="303"/>
    </location>
</feature>
<reference evidence="6 7" key="1">
    <citation type="submission" date="2019-02" db="EMBL/GenBank/DDBJ databases">
        <title>Deep-cultivation of Planctomycetes and their phenomic and genomic characterization uncovers novel biology.</title>
        <authorList>
            <person name="Wiegand S."/>
            <person name="Jogler M."/>
            <person name="Boedeker C."/>
            <person name="Pinto D."/>
            <person name="Vollmers J."/>
            <person name="Rivas-Marin E."/>
            <person name="Kohn T."/>
            <person name="Peeters S.H."/>
            <person name="Heuer A."/>
            <person name="Rast P."/>
            <person name="Oberbeckmann S."/>
            <person name="Bunk B."/>
            <person name="Jeske O."/>
            <person name="Meyerdierks A."/>
            <person name="Storesund J.E."/>
            <person name="Kallscheuer N."/>
            <person name="Luecker S."/>
            <person name="Lage O.M."/>
            <person name="Pohl T."/>
            <person name="Merkel B.J."/>
            <person name="Hornburger P."/>
            <person name="Mueller R.-W."/>
            <person name="Bruemmer F."/>
            <person name="Labrenz M."/>
            <person name="Spormann A.M."/>
            <person name="Op den Camp H."/>
            <person name="Overmann J."/>
            <person name="Amann R."/>
            <person name="Jetten M.S.M."/>
            <person name="Mascher T."/>
            <person name="Medema M.H."/>
            <person name="Devos D.P."/>
            <person name="Kaster A.-K."/>
            <person name="Ovreas L."/>
            <person name="Rohde M."/>
            <person name="Galperin M.Y."/>
            <person name="Jogler C."/>
        </authorList>
    </citation>
    <scope>NUCLEOTIDE SEQUENCE [LARGE SCALE GENOMIC DNA]</scope>
    <source>
        <strain evidence="6 7">ElP</strain>
    </source>
</reference>
<organism evidence="6 7">
    <name type="scientific">Tautonia plasticadhaerens</name>
    <dbReference type="NCBI Taxonomy" id="2527974"/>
    <lineage>
        <taxon>Bacteria</taxon>
        <taxon>Pseudomonadati</taxon>
        <taxon>Planctomycetota</taxon>
        <taxon>Planctomycetia</taxon>
        <taxon>Isosphaerales</taxon>
        <taxon>Isosphaeraceae</taxon>
        <taxon>Tautonia</taxon>
    </lineage>
</organism>
<dbReference type="EC" id="1.1.1.79" evidence="6"/>
<dbReference type="InterPro" id="IPR036291">
    <property type="entry name" value="NAD(P)-bd_dom_sf"/>
</dbReference>
<keyword evidence="7" id="KW-1185">Reference proteome</keyword>